<reference evidence="1" key="1">
    <citation type="journal article" date="2015" name="Nature">
        <title>Complex archaea that bridge the gap between prokaryotes and eukaryotes.</title>
        <authorList>
            <person name="Spang A."/>
            <person name="Saw J.H."/>
            <person name="Jorgensen S.L."/>
            <person name="Zaremba-Niedzwiedzka K."/>
            <person name="Martijn J."/>
            <person name="Lind A.E."/>
            <person name="van Eijk R."/>
            <person name="Schleper C."/>
            <person name="Guy L."/>
            <person name="Ettema T.J."/>
        </authorList>
    </citation>
    <scope>NUCLEOTIDE SEQUENCE</scope>
</reference>
<accession>A0A0F9CHJ8</accession>
<organism evidence="1">
    <name type="scientific">marine sediment metagenome</name>
    <dbReference type="NCBI Taxonomy" id="412755"/>
    <lineage>
        <taxon>unclassified sequences</taxon>
        <taxon>metagenomes</taxon>
        <taxon>ecological metagenomes</taxon>
    </lineage>
</organism>
<sequence length="83" mass="9703">MSTSSRETKMFNRAYEKAARGWAGHPARLTEEEHELLLKLSRLHNQHCTEPRRPNCRDKGGYLRGKPWYGDNPERARRLGVKV</sequence>
<evidence type="ECO:0000313" key="1">
    <source>
        <dbReference type="EMBL" id="KKL48748.1"/>
    </source>
</evidence>
<comment type="caution">
    <text evidence="1">The sequence shown here is derived from an EMBL/GenBank/DDBJ whole genome shotgun (WGS) entry which is preliminary data.</text>
</comment>
<dbReference type="EMBL" id="LAZR01033207">
    <property type="protein sequence ID" value="KKL48748.1"/>
    <property type="molecule type" value="Genomic_DNA"/>
</dbReference>
<proteinExistence type="predicted"/>
<name>A0A0F9CHJ8_9ZZZZ</name>
<gene>
    <name evidence="1" type="ORF">LCGC14_2322390</name>
</gene>
<dbReference type="AlphaFoldDB" id="A0A0F9CHJ8"/>
<protein>
    <submittedName>
        <fullName evidence="1">Uncharacterized protein</fullName>
    </submittedName>
</protein>